<proteinExistence type="predicted"/>
<accession>A0AAW1HVX8</accession>
<dbReference type="EMBL" id="JASPKY010000854">
    <property type="protein sequence ID" value="KAK9681016.1"/>
    <property type="molecule type" value="Genomic_DNA"/>
</dbReference>
<organism evidence="1 2">
    <name type="scientific">Popillia japonica</name>
    <name type="common">Japanese beetle</name>
    <dbReference type="NCBI Taxonomy" id="7064"/>
    <lineage>
        <taxon>Eukaryota</taxon>
        <taxon>Metazoa</taxon>
        <taxon>Ecdysozoa</taxon>
        <taxon>Arthropoda</taxon>
        <taxon>Hexapoda</taxon>
        <taxon>Insecta</taxon>
        <taxon>Pterygota</taxon>
        <taxon>Neoptera</taxon>
        <taxon>Endopterygota</taxon>
        <taxon>Coleoptera</taxon>
        <taxon>Polyphaga</taxon>
        <taxon>Scarabaeiformia</taxon>
        <taxon>Scarabaeidae</taxon>
        <taxon>Rutelinae</taxon>
        <taxon>Popillia</taxon>
    </lineage>
</organism>
<comment type="caution">
    <text evidence="1">The sequence shown here is derived from an EMBL/GenBank/DDBJ whole genome shotgun (WGS) entry which is preliminary data.</text>
</comment>
<evidence type="ECO:0000313" key="2">
    <source>
        <dbReference type="Proteomes" id="UP001458880"/>
    </source>
</evidence>
<sequence length="168" mass="18820">MTANSSNCYADEAGQCRIAIQHNTNIRLQMTANSSNCYADEADILELADAANTQHDDMYFETTDNVDEAANTQHDDMYFETTDNVDEVVNVITANEENNEDESDSEDVLTINNQNATLETCSVVYVAGYLIHTVLRKKHCEDCAVALLKENSEMLENSEALLLNKNYF</sequence>
<evidence type="ECO:0000313" key="1">
    <source>
        <dbReference type="EMBL" id="KAK9681016.1"/>
    </source>
</evidence>
<gene>
    <name evidence="1" type="ORF">QE152_g38646</name>
</gene>
<dbReference type="Proteomes" id="UP001458880">
    <property type="component" value="Unassembled WGS sequence"/>
</dbReference>
<name>A0AAW1HVX8_POPJA</name>
<keyword evidence="2" id="KW-1185">Reference proteome</keyword>
<reference evidence="1 2" key="1">
    <citation type="journal article" date="2024" name="BMC Genomics">
        <title>De novo assembly and annotation of Popillia japonica's genome with initial clues to its potential as an invasive pest.</title>
        <authorList>
            <person name="Cucini C."/>
            <person name="Boschi S."/>
            <person name="Funari R."/>
            <person name="Cardaioli E."/>
            <person name="Iannotti N."/>
            <person name="Marturano G."/>
            <person name="Paoli F."/>
            <person name="Bruttini M."/>
            <person name="Carapelli A."/>
            <person name="Frati F."/>
            <person name="Nardi F."/>
        </authorList>
    </citation>
    <scope>NUCLEOTIDE SEQUENCE [LARGE SCALE GENOMIC DNA]</scope>
    <source>
        <strain evidence="1">DMR45628</strain>
    </source>
</reference>
<dbReference type="AlphaFoldDB" id="A0AAW1HVX8"/>
<protein>
    <submittedName>
        <fullName evidence="1">Uncharacterized protein</fullName>
    </submittedName>
</protein>